<keyword evidence="2" id="KW-1185">Reference proteome</keyword>
<evidence type="ECO:0000313" key="1">
    <source>
        <dbReference type="EMBL" id="GHO48017.1"/>
    </source>
</evidence>
<dbReference type="AlphaFoldDB" id="A0A8J3I102"/>
<sequence>MSWKTLNSILGLAAVDKQFWRELRENPLVSTQKRGFELTEEEKAVFSTISAETLSEFSQCLLDAFSDSDDVEPS</sequence>
<comment type="caution">
    <text evidence="1">The sequence shown here is derived from an EMBL/GenBank/DDBJ whole genome shotgun (WGS) entry which is preliminary data.</text>
</comment>
<dbReference type="Proteomes" id="UP000612362">
    <property type="component" value="Unassembled WGS sequence"/>
</dbReference>
<dbReference type="NCBIfam" id="NF038399">
    <property type="entry name" value="NH_RiPP_Os17"/>
    <property type="match status" value="1"/>
</dbReference>
<accession>A0A8J3I102</accession>
<protein>
    <submittedName>
        <fullName evidence="1">Uncharacterized protein</fullName>
    </submittedName>
</protein>
<proteinExistence type="predicted"/>
<gene>
    <name evidence="1" type="ORF">KSX_61800</name>
</gene>
<dbReference type="RefSeq" id="WP_220197230.1">
    <property type="nucleotide sequence ID" value="NZ_BNJF01000003.1"/>
</dbReference>
<organism evidence="1 2">
    <name type="scientific">Ktedonospora formicarum</name>
    <dbReference type="NCBI Taxonomy" id="2778364"/>
    <lineage>
        <taxon>Bacteria</taxon>
        <taxon>Bacillati</taxon>
        <taxon>Chloroflexota</taxon>
        <taxon>Ktedonobacteria</taxon>
        <taxon>Ktedonobacterales</taxon>
        <taxon>Ktedonobacteraceae</taxon>
        <taxon>Ktedonospora</taxon>
    </lineage>
</organism>
<name>A0A8J3I102_9CHLR</name>
<dbReference type="EMBL" id="BNJF01000003">
    <property type="protein sequence ID" value="GHO48017.1"/>
    <property type="molecule type" value="Genomic_DNA"/>
</dbReference>
<reference evidence="1" key="1">
    <citation type="submission" date="2020-10" db="EMBL/GenBank/DDBJ databases">
        <title>Taxonomic study of unclassified bacteria belonging to the class Ktedonobacteria.</title>
        <authorList>
            <person name="Yabe S."/>
            <person name="Wang C.M."/>
            <person name="Zheng Y."/>
            <person name="Sakai Y."/>
            <person name="Cavaletti L."/>
            <person name="Monciardini P."/>
            <person name="Donadio S."/>
        </authorList>
    </citation>
    <scope>NUCLEOTIDE SEQUENCE</scope>
    <source>
        <strain evidence="1">SOSP1-1</strain>
    </source>
</reference>
<evidence type="ECO:0000313" key="2">
    <source>
        <dbReference type="Proteomes" id="UP000612362"/>
    </source>
</evidence>